<evidence type="ECO:0000259" key="1">
    <source>
        <dbReference type="PROSITE" id="PS50883"/>
    </source>
</evidence>
<feature type="domain" description="EAL" evidence="1">
    <location>
        <begin position="327"/>
        <end position="578"/>
    </location>
</feature>
<dbReference type="SUPFAM" id="SSF55073">
    <property type="entry name" value="Nucleotide cyclase"/>
    <property type="match status" value="1"/>
</dbReference>
<dbReference type="SUPFAM" id="SSF141868">
    <property type="entry name" value="EAL domain-like"/>
    <property type="match status" value="1"/>
</dbReference>
<dbReference type="Pfam" id="PF08448">
    <property type="entry name" value="PAS_4"/>
    <property type="match status" value="1"/>
</dbReference>
<dbReference type="NCBIfam" id="TIGR00254">
    <property type="entry name" value="GGDEF"/>
    <property type="match status" value="1"/>
</dbReference>
<gene>
    <name evidence="3" type="ORF">ACFFF8_01590</name>
</gene>
<evidence type="ECO:0000313" key="3">
    <source>
        <dbReference type="EMBL" id="MFC0683279.1"/>
    </source>
</evidence>
<dbReference type="PROSITE" id="PS50887">
    <property type="entry name" value="GGDEF"/>
    <property type="match status" value="1"/>
</dbReference>
<dbReference type="Gene3D" id="3.30.70.270">
    <property type="match status" value="1"/>
</dbReference>
<dbReference type="Pfam" id="PF00563">
    <property type="entry name" value="EAL"/>
    <property type="match status" value="1"/>
</dbReference>
<dbReference type="CDD" id="cd01949">
    <property type="entry name" value="GGDEF"/>
    <property type="match status" value="1"/>
</dbReference>
<dbReference type="SMART" id="SM00267">
    <property type="entry name" value="GGDEF"/>
    <property type="match status" value="1"/>
</dbReference>
<proteinExistence type="predicted"/>
<dbReference type="RefSeq" id="WP_267220481.1">
    <property type="nucleotide sequence ID" value="NZ_JAPCWC010000007.1"/>
</dbReference>
<dbReference type="PROSITE" id="PS50883">
    <property type="entry name" value="EAL"/>
    <property type="match status" value="1"/>
</dbReference>
<dbReference type="InterPro" id="IPR035919">
    <property type="entry name" value="EAL_sf"/>
</dbReference>
<dbReference type="PANTHER" id="PTHR44757">
    <property type="entry name" value="DIGUANYLATE CYCLASE DGCP"/>
    <property type="match status" value="1"/>
</dbReference>
<protein>
    <submittedName>
        <fullName evidence="3">Bifunctional diguanylate cyclase/phosphodiesterase</fullName>
    </submittedName>
</protein>
<evidence type="ECO:0000313" key="4">
    <source>
        <dbReference type="Proteomes" id="UP001589858"/>
    </source>
</evidence>
<evidence type="ECO:0000259" key="2">
    <source>
        <dbReference type="PROSITE" id="PS50887"/>
    </source>
</evidence>
<accession>A0ABV6S211</accession>
<dbReference type="Pfam" id="PF00990">
    <property type="entry name" value="GGDEF"/>
    <property type="match status" value="1"/>
</dbReference>
<dbReference type="SMART" id="SM00052">
    <property type="entry name" value="EAL"/>
    <property type="match status" value="1"/>
</dbReference>
<feature type="domain" description="GGDEF" evidence="2">
    <location>
        <begin position="185"/>
        <end position="318"/>
    </location>
</feature>
<keyword evidence="4" id="KW-1185">Reference proteome</keyword>
<dbReference type="Gene3D" id="3.30.450.20">
    <property type="entry name" value="PAS domain"/>
    <property type="match status" value="1"/>
</dbReference>
<dbReference type="InterPro" id="IPR013656">
    <property type="entry name" value="PAS_4"/>
</dbReference>
<dbReference type="Gene3D" id="3.20.20.450">
    <property type="entry name" value="EAL domain"/>
    <property type="match status" value="1"/>
</dbReference>
<dbReference type="InterPro" id="IPR043128">
    <property type="entry name" value="Rev_trsase/Diguanyl_cyclase"/>
</dbReference>
<dbReference type="CDD" id="cd01948">
    <property type="entry name" value="EAL"/>
    <property type="match status" value="1"/>
</dbReference>
<dbReference type="Proteomes" id="UP001589858">
    <property type="component" value="Unassembled WGS sequence"/>
</dbReference>
<organism evidence="3 4">
    <name type="scientific">Novosphingobium clariflavum</name>
    <dbReference type="NCBI Taxonomy" id="2029884"/>
    <lineage>
        <taxon>Bacteria</taxon>
        <taxon>Pseudomonadati</taxon>
        <taxon>Pseudomonadota</taxon>
        <taxon>Alphaproteobacteria</taxon>
        <taxon>Sphingomonadales</taxon>
        <taxon>Sphingomonadaceae</taxon>
        <taxon>Novosphingobium</taxon>
    </lineage>
</organism>
<dbReference type="SUPFAM" id="SSF55785">
    <property type="entry name" value="PYP-like sensor domain (PAS domain)"/>
    <property type="match status" value="1"/>
</dbReference>
<name>A0ABV6S211_9SPHN</name>
<comment type="caution">
    <text evidence="3">The sequence shown here is derived from an EMBL/GenBank/DDBJ whole genome shotgun (WGS) entry which is preliminary data.</text>
</comment>
<dbReference type="InterPro" id="IPR000160">
    <property type="entry name" value="GGDEF_dom"/>
</dbReference>
<sequence>MAWNFGRSDRLAARAASRQAPLLGAEEAQSFCRAVEGIDGIGFWASDAQGAIRYLSDKARGRLSSPESVLGQPLTDVFETRDDGAGSGRSLRFVLSRRSRFEKLTVCTGDGDQRRWWQLSGEAQFGPGGGFEGFCGLCVEITDERRVAEENSRDALHDPLTGLVNRREMARALERTLSAYRVQERPCATLLIDLDRFKQVNDTLGHSTGDALLRQVADRLVTIVGQAERICRLGGDEFQILVPDVEDRGDLGNLAERIIAMLSQPYSVEGNRCIIGASVGIAVAPFDGQDVDELVRNADLALYAAKHGGRGRFRFFSRDLLTAAEDRRMLEEHLHDALARGELELHYQPIVAAGSDAVSGAEALMRWNHPAKGVISPAQFIPIAEESPMICQIGEWALRQACEDAAQWPGDLRVAVNVSPRQFTDPGFPAVVASALAASGLAAERLELEITEGVFLAEGADTDARFHTLKALGVRLALDDFGTGYSSLGYLRTAPFDKIKIDQSFVRGTAEAGARNKALISAIVAMAKAIGMETTAEGIETLDQLAMMHELGVSHVQGFVYAQAMPAAEFLAAAGQPHWGIVPSGPARQRDERISMFRWIGAIHEDHYYPAVLRNLSATGALIDGLEDVPLGTRFVLYFGEGQLEVATVRRTIGEQLGVAFEKTLVNDGNGGLCTRTRISPYDLVNAGLPPDFEVSTIRTPIAPRDGRIAIPAFTSTVGRKAIQGTGVSTGG</sequence>
<dbReference type="InterPro" id="IPR052155">
    <property type="entry name" value="Biofilm_reg_signaling"/>
</dbReference>
<dbReference type="InterPro" id="IPR029787">
    <property type="entry name" value="Nucleotide_cyclase"/>
</dbReference>
<dbReference type="PANTHER" id="PTHR44757:SF2">
    <property type="entry name" value="BIOFILM ARCHITECTURE MAINTENANCE PROTEIN MBAA"/>
    <property type="match status" value="1"/>
</dbReference>
<dbReference type="InterPro" id="IPR035965">
    <property type="entry name" value="PAS-like_dom_sf"/>
</dbReference>
<dbReference type="InterPro" id="IPR001633">
    <property type="entry name" value="EAL_dom"/>
</dbReference>
<reference evidence="3 4" key="1">
    <citation type="submission" date="2024-09" db="EMBL/GenBank/DDBJ databases">
        <authorList>
            <person name="Sun Q."/>
            <person name="Mori K."/>
        </authorList>
    </citation>
    <scope>NUCLEOTIDE SEQUENCE [LARGE SCALE GENOMIC DNA]</scope>
    <source>
        <strain evidence="3 4">CICC 11035S</strain>
    </source>
</reference>
<dbReference type="EMBL" id="JBHLTM010000009">
    <property type="protein sequence ID" value="MFC0683279.1"/>
    <property type="molecule type" value="Genomic_DNA"/>
</dbReference>